<comment type="caution">
    <text evidence="11">The sequence shown here is derived from an EMBL/GenBank/DDBJ whole genome shotgun (WGS) entry which is preliminary data.</text>
</comment>
<comment type="subcellular location">
    <subcellularLocation>
        <location evidence="1">Mitochondrion inner membrane</location>
    </subcellularLocation>
</comment>
<dbReference type="GO" id="GO:0005743">
    <property type="term" value="C:mitochondrial inner membrane"/>
    <property type="evidence" value="ECO:0007669"/>
    <property type="project" value="UniProtKB-SubCell"/>
</dbReference>
<dbReference type="SUPFAM" id="SSF81531">
    <property type="entry name" value="Non-heme 11 kDa protein of cytochrome bc1 complex (Ubiquinol-cytochrome c reductase)"/>
    <property type="match status" value="1"/>
</dbReference>
<dbReference type="Proteomes" id="UP001148786">
    <property type="component" value="Unassembled WGS sequence"/>
</dbReference>
<keyword evidence="5" id="KW-0999">Mitochondrion inner membrane</keyword>
<evidence type="ECO:0000256" key="5">
    <source>
        <dbReference type="ARBA" id="ARBA00022792"/>
    </source>
</evidence>
<evidence type="ECO:0000256" key="3">
    <source>
        <dbReference type="ARBA" id="ARBA00022448"/>
    </source>
</evidence>
<sequence>MSSLSQDLLYSIFSLNADLDEYYTLQELQEGGCHNHPVLYDDEDTGNGEAQHKPSGHSPSSPPIQMPARQSRREFLFCHPLSVLRRASQVCSLWRGIVFSAPLLWGQLIDIDVLFVSHRDWPAEVLSRTEDALLHVRARGGAHRLLPHDLLYNNKNLDLLSRYLNFTARIVEQNWPRIRKLDVYFDRWMGLCADEFRDRMDVIKQPAHVLEYFNLKIADTKIEFTHSAGRLRHFHAFSNITFSIHAPWVATLHTLELAKSAPPWSISEFIAILQMMQCLEKLSLGVAWKDVENDLATTLPRTKLPRLDNISLWDMSAAGCAVVLETLVPTHVRHFYTRTSYPQSEAEIRAFRNVIQAFALDRQFGKYLTLRVFFTDGQFEFSDSDKDPAPNTSFQLSVQHHIGVSHTNVPPRMRDEFMEDLFRIFAQGDFNHTCYLTLGAGFTALGPRVPNHARVELLNAVRLLFHALDRVTVVSLPGYVITVLHTLSRREVPNEGPILPSLRRLVLRNWWEEFPAAARAFYAARGQEGHAPPCLDIGVNYLSNDMSSLNDISGLQLLSSSSMIYLSQSAERRCLPPDIFGLSGALSIRPTVARHREMGHLLRNFASHSFARSEEDSEELQSTSISWSSTVRSALPMCGDTLQCNIRTVSHSSESIRPFLTRFSTNQPPSTKMSSIASFFSSFISTTHADSEEKAADDAEVVVEEQAEEEEPEDLHPVIRDECKVSAKCAALTKHFEHCQEKVSAGEGFKGEDCVEELCALMLSCVASCY</sequence>
<evidence type="ECO:0000313" key="11">
    <source>
        <dbReference type="EMBL" id="KAJ3511728.1"/>
    </source>
</evidence>
<protein>
    <recommendedName>
        <fullName evidence="10">Ubiquinol-cytochrome C reductase hinge domain-containing protein</fullName>
    </recommendedName>
</protein>
<name>A0A9W8K3U1_9AGAR</name>
<dbReference type="InterPro" id="IPR023184">
    <property type="entry name" value="Ubol_cytC_Rdtase_hinge_dom"/>
</dbReference>
<evidence type="ECO:0000256" key="6">
    <source>
        <dbReference type="ARBA" id="ARBA00022982"/>
    </source>
</evidence>
<evidence type="ECO:0000256" key="7">
    <source>
        <dbReference type="ARBA" id="ARBA00023128"/>
    </source>
</evidence>
<keyword evidence="6" id="KW-0249">Electron transport</keyword>
<dbReference type="AlphaFoldDB" id="A0A9W8K3U1"/>
<feature type="domain" description="Ubiquinol-cytochrome C reductase hinge" evidence="10">
    <location>
        <begin position="714"/>
        <end position="769"/>
    </location>
</feature>
<keyword evidence="4" id="KW-0679">Respiratory chain</keyword>
<keyword evidence="7" id="KW-0496">Mitochondrion</keyword>
<accession>A0A9W8K3U1</accession>
<evidence type="ECO:0000256" key="8">
    <source>
        <dbReference type="ARBA" id="ARBA00023136"/>
    </source>
</evidence>
<evidence type="ECO:0000313" key="12">
    <source>
        <dbReference type="Proteomes" id="UP001148786"/>
    </source>
</evidence>
<dbReference type="Gene3D" id="1.10.287.20">
    <property type="entry name" value="Ubiquinol-cytochrome C reductase hinge domain"/>
    <property type="match status" value="1"/>
</dbReference>
<evidence type="ECO:0000256" key="9">
    <source>
        <dbReference type="SAM" id="MobiDB-lite"/>
    </source>
</evidence>
<reference evidence="11" key="1">
    <citation type="submission" date="2022-07" db="EMBL/GenBank/DDBJ databases">
        <title>Genome Sequence of Agrocybe chaxingu.</title>
        <authorList>
            <person name="Buettner E."/>
        </authorList>
    </citation>
    <scope>NUCLEOTIDE SEQUENCE</scope>
    <source>
        <strain evidence="11">MP-N11</strain>
    </source>
</reference>
<dbReference type="EMBL" id="JANKHO010000308">
    <property type="protein sequence ID" value="KAJ3511728.1"/>
    <property type="molecule type" value="Genomic_DNA"/>
</dbReference>
<gene>
    <name evidence="11" type="ORF">NLJ89_g3929</name>
</gene>
<keyword evidence="3" id="KW-0813">Transport</keyword>
<dbReference type="InterPro" id="IPR036811">
    <property type="entry name" value="Ubol_cytC_Rdtase_hinge_dom_sf"/>
</dbReference>
<dbReference type="OrthoDB" id="405848at2759"/>
<evidence type="ECO:0000256" key="2">
    <source>
        <dbReference type="ARBA" id="ARBA00006498"/>
    </source>
</evidence>
<evidence type="ECO:0000256" key="4">
    <source>
        <dbReference type="ARBA" id="ARBA00022660"/>
    </source>
</evidence>
<proteinExistence type="inferred from homology"/>
<keyword evidence="12" id="KW-1185">Reference proteome</keyword>
<evidence type="ECO:0000256" key="1">
    <source>
        <dbReference type="ARBA" id="ARBA00004273"/>
    </source>
</evidence>
<keyword evidence="8" id="KW-0472">Membrane</keyword>
<feature type="region of interest" description="Disordered" evidence="9">
    <location>
        <begin position="36"/>
        <end position="66"/>
    </location>
</feature>
<comment type="similarity">
    <text evidence="2">Belongs to the UQCRH/QCR6 family.</text>
</comment>
<organism evidence="11 12">
    <name type="scientific">Agrocybe chaxingu</name>
    <dbReference type="NCBI Taxonomy" id="84603"/>
    <lineage>
        <taxon>Eukaryota</taxon>
        <taxon>Fungi</taxon>
        <taxon>Dikarya</taxon>
        <taxon>Basidiomycota</taxon>
        <taxon>Agaricomycotina</taxon>
        <taxon>Agaricomycetes</taxon>
        <taxon>Agaricomycetidae</taxon>
        <taxon>Agaricales</taxon>
        <taxon>Agaricineae</taxon>
        <taxon>Strophariaceae</taxon>
        <taxon>Agrocybe</taxon>
    </lineage>
</organism>
<dbReference type="Pfam" id="PF02320">
    <property type="entry name" value="UCR_hinge"/>
    <property type="match status" value="1"/>
</dbReference>
<evidence type="ECO:0000259" key="10">
    <source>
        <dbReference type="Pfam" id="PF02320"/>
    </source>
</evidence>